<keyword evidence="4 7" id="KW-0812">Transmembrane</keyword>
<feature type="transmembrane region" description="Helical" evidence="7">
    <location>
        <begin position="84"/>
        <end position="105"/>
    </location>
</feature>
<dbReference type="InterPro" id="IPR020846">
    <property type="entry name" value="MFS_dom"/>
</dbReference>
<evidence type="ECO:0000256" key="7">
    <source>
        <dbReference type="SAM" id="Phobius"/>
    </source>
</evidence>
<dbReference type="Proteomes" id="UP001500974">
    <property type="component" value="Unassembled WGS sequence"/>
</dbReference>
<keyword evidence="10" id="KW-1185">Reference proteome</keyword>
<keyword evidence="5 7" id="KW-1133">Transmembrane helix</keyword>
<evidence type="ECO:0000313" key="10">
    <source>
        <dbReference type="Proteomes" id="UP001500974"/>
    </source>
</evidence>
<comment type="subcellular location">
    <subcellularLocation>
        <location evidence="1">Cell membrane</location>
        <topology evidence="1">Multi-pass membrane protein</topology>
    </subcellularLocation>
</comment>
<gene>
    <name evidence="9" type="ORF">GCM10009784_19270</name>
</gene>
<name>A0ABN3AW57_9MICC</name>
<protein>
    <submittedName>
        <fullName evidence="9">MFS transporter</fullName>
    </submittedName>
</protein>
<dbReference type="PANTHER" id="PTHR23513:SF6">
    <property type="entry name" value="MAJOR FACILITATOR SUPERFAMILY ASSOCIATED DOMAIN-CONTAINING PROTEIN"/>
    <property type="match status" value="1"/>
</dbReference>
<dbReference type="RefSeq" id="WP_346028204.1">
    <property type="nucleotide sequence ID" value="NZ_BAAAON010000002.1"/>
</dbReference>
<comment type="caution">
    <text evidence="9">The sequence shown here is derived from an EMBL/GenBank/DDBJ whole genome shotgun (WGS) entry which is preliminary data.</text>
</comment>
<evidence type="ECO:0000313" key="9">
    <source>
        <dbReference type="EMBL" id="GAA2175722.1"/>
    </source>
</evidence>
<accession>A0ABN3AW57</accession>
<evidence type="ECO:0000256" key="2">
    <source>
        <dbReference type="ARBA" id="ARBA00022448"/>
    </source>
</evidence>
<dbReference type="PROSITE" id="PS50850">
    <property type="entry name" value="MFS"/>
    <property type="match status" value="1"/>
</dbReference>
<evidence type="ECO:0000256" key="3">
    <source>
        <dbReference type="ARBA" id="ARBA00022475"/>
    </source>
</evidence>
<organism evidence="9 10">
    <name type="scientific">Arthrobacter parietis</name>
    <dbReference type="NCBI Taxonomy" id="271434"/>
    <lineage>
        <taxon>Bacteria</taxon>
        <taxon>Bacillati</taxon>
        <taxon>Actinomycetota</taxon>
        <taxon>Actinomycetes</taxon>
        <taxon>Micrococcales</taxon>
        <taxon>Micrococcaceae</taxon>
        <taxon>Arthrobacter</taxon>
    </lineage>
</organism>
<feature type="transmembrane region" description="Helical" evidence="7">
    <location>
        <begin position="21"/>
        <end position="46"/>
    </location>
</feature>
<evidence type="ECO:0000256" key="5">
    <source>
        <dbReference type="ARBA" id="ARBA00022989"/>
    </source>
</evidence>
<dbReference type="InterPro" id="IPR010290">
    <property type="entry name" value="TM_effector"/>
</dbReference>
<feature type="transmembrane region" description="Helical" evidence="7">
    <location>
        <begin position="317"/>
        <end position="337"/>
    </location>
</feature>
<dbReference type="CDD" id="cd06173">
    <property type="entry name" value="MFS_MefA_like"/>
    <property type="match status" value="1"/>
</dbReference>
<proteinExistence type="predicted"/>
<keyword evidence="3" id="KW-1003">Cell membrane</keyword>
<dbReference type="SUPFAM" id="SSF103473">
    <property type="entry name" value="MFS general substrate transporter"/>
    <property type="match status" value="1"/>
</dbReference>
<feature type="transmembrane region" description="Helical" evidence="7">
    <location>
        <begin position="382"/>
        <end position="402"/>
    </location>
</feature>
<keyword evidence="6 7" id="KW-0472">Membrane</keyword>
<reference evidence="9 10" key="1">
    <citation type="journal article" date="2019" name="Int. J. Syst. Evol. Microbiol.">
        <title>The Global Catalogue of Microorganisms (GCM) 10K type strain sequencing project: providing services to taxonomists for standard genome sequencing and annotation.</title>
        <authorList>
            <consortium name="The Broad Institute Genomics Platform"/>
            <consortium name="The Broad Institute Genome Sequencing Center for Infectious Disease"/>
            <person name="Wu L."/>
            <person name="Ma J."/>
        </authorList>
    </citation>
    <scope>NUCLEOTIDE SEQUENCE [LARGE SCALE GENOMIC DNA]</scope>
    <source>
        <strain evidence="9 10">JCM 14917</strain>
    </source>
</reference>
<feature type="transmembrane region" description="Helical" evidence="7">
    <location>
        <begin position="52"/>
        <end position="72"/>
    </location>
</feature>
<dbReference type="PANTHER" id="PTHR23513">
    <property type="entry name" value="INTEGRAL MEMBRANE EFFLUX PROTEIN-RELATED"/>
    <property type="match status" value="1"/>
</dbReference>
<keyword evidence="2" id="KW-0813">Transport</keyword>
<feature type="transmembrane region" description="Helical" evidence="7">
    <location>
        <begin position="229"/>
        <end position="255"/>
    </location>
</feature>
<feature type="transmembrane region" description="Helical" evidence="7">
    <location>
        <begin position="293"/>
        <end position="311"/>
    </location>
</feature>
<feature type="domain" description="Major facilitator superfamily (MFS) profile" evidence="8">
    <location>
        <begin position="226"/>
        <end position="422"/>
    </location>
</feature>
<dbReference type="InterPro" id="IPR036259">
    <property type="entry name" value="MFS_trans_sf"/>
</dbReference>
<feature type="transmembrane region" description="Helical" evidence="7">
    <location>
        <begin position="111"/>
        <end position="130"/>
    </location>
</feature>
<dbReference type="EMBL" id="BAAAON010000002">
    <property type="protein sequence ID" value="GAA2175722.1"/>
    <property type="molecule type" value="Genomic_DNA"/>
</dbReference>
<evidence type="ECO:0000256" key="6">
    <source>
        <dbReference type="ARBA" id="ARBA00023136"/>
    </source>
</evidence>
<dbReference type="Gene3D" id="1.20.1250.20">
    <property type="entry name" value="MFS general substrate transporter like domains"/>
    <property type="match status" value="1"/>
</dbReference>
<dbReference type="Pfam" id="PF05977">
    <property type="entry name" value="MFS_3"/>
    <property type="match status" value="1"/>
</dbReference>
<feature type="transmembrane region" description="Helical" evidence="7">
    <location>
        <begin position="357"/>
        <end position="376"/>
    </location>
</feature>
<evidence type="ECO:0000256" key="4">
    <source>
        <dbReference type="ARBA" id="ARBA00022692"/>
    </source>
</evidence>
<sequence>MAETTAPRASLVSRNPNFRALWLSATVGVFGTAVAAVALPIIAAVELAASDFAVAALAGMAFLPWLLFGLPIGVWVDRWKRKPVIVWSLVARIASLATLPVAYWFGMLTVTHLFVVAFIAGLSSVFFSLADQALVQQALSGDELVEGNGIITASGASADAAGRGIAGWLTVVMGASNTLLVQVGASLASLAAISSLRIEEKPVAVRERRIFVEMMDGLRYTFSTAPLRAILFNAALWNLGGSMVASLMVLLVVRVLQESEIWLGLLMAATSVGGAVGGLSAKRLTERLGSGPVWRWSMVPGVLGYASLLIMTPGPGMVIGLVGMFVMGVSIALNIVVGTSFRQRVCPPAMMGRLGAATRMVSWGMLGIASILGGVLAEVFGITSAVLVGVLLAATAPMVALFGSLRSVDRLEDLAREPLPAD</sequence>
<evidence type="ECO:0000259" key="8">
    <source>
        <dbReference type="PROSITE" id="PS50850"/>
    </source>
</evidence>
<feature type="transmembrane region" description="Helical" evidence="7">
    <location>
        <begin position="261"/>
        <end position="281"/>
    </location>
</feature>
<evidence type="ECO:0000256" key="1">
    <source>
        <dbReference type="ARBA" id="ARBA00004651"/>
    </source>
</evidence>